<dbReference type="OrthoDB" id="37244at2759"/>
<evidence type="ECO:0000313" key="1">
    <source>
        <dbReference type="EMBL" id="KAA6389100.1"/>
    </source>
</evidence>
<protein>
    <submittedName>
        <fullName evidence="1">Uncharacterized protein</fullName>
    </submittedName>
</protein>
<comment type="caution">
    <text evidence="1">The sequence shown here is derived from an EMBL/GenBank/DDBJ whole genome shotgun (WGS) entry which is preliminary data.</text>
</comment>
<evidence type="ECO:0000313" key="2">
    <source>
        <dbReference type="Proteomes" id="UP000324800"/>
    </source>
</evidence>
<name>A0A5J4W323_9EUKA</name>
<dbReference type="AlphaFoldDB" id="A0A5J4W323"/>
<gene>
    <name evidence="1" type="ORF">EZS28_015375</name>
</gene>
<dbReference type="EMBL" id="SNRW01003715">
    <property type="protein sequence ID" value="KAA6389100.1"/>
    <property type="molecule type" value="Genomic_DNA"/>
</dbReference>
<proteinExistence type="predicted"/>
<reference evidence="1 2" key="1">
    <citation type="submission" date="2019-03" db="EMBL/GenBank/DDBJ databases">
        <title>Single cell metagenomics reveals metabolic interactions within the superorganism composed of flagellate Streblomastix strix and complex community of Bacteroidetes bacteria on its surface.</title>
        <authorList>
            <person name="Treitli S.C."/>
            <person name="Kolisko M."/>
            <person name="Husnik F."/>
            <person name="Keeling P."/>
            <person name="Hampl V."/>
        </authorList>
    </citation>
    <scope>NUCLEOTIDE SEQUENCE [LARGE SCALE GENOMIC DNA]</scope>
    <source>
        <strain evidence="1">ST1C</strain>
    </source>
</reference>
<sequence>MQAPKLFPVDEVGVMKNGSVIVDLVAKMATQSPQILSINLCLLLDVMGKGFDFLIDKKNEIIYGSLAVAQGVIKQDPN</sequence>
<dbReference type="Proteomes" id="UP000324800">
    <property type="component" value="Unassembled WGS sequence"/>
</dbReference>
<accession>A0A5J4W323</accession>
<organism evidence="1 2">
    <name type="scientific">Streblomastix strix</name>
    <dbReference type="NCBI Taxonomy" id="222440"/>
    <lineage>
        <taxon>Eukaryota</taxon>
        <taxon>Metamonada</taxon>
        <taxon>Preaxostyla</taxon>
        <taxon>Oxymonadida</taxon>
        <taxon>Streblomastigidae</taxon>
        <taxon>Streblomastix</taxon>
    </lineage>
</organism>